<dbReference type="Gene3D" id="3.40.50.150">
    <property type="entry name" value="Vaccinia Virus protein VP39"/>
    <property type="match status" value="1"/>
</dbReference>
<name>A0A5Q0UFS7_9ARCH</name>
<dbReference type="AlphaFoldDB" id="A0A5Q0UFS7"/>
<keyword evidence="6 10" id="KW-0808">Transferase</keyword>
<evidence type="ECO:0000256" key="2">
    <source>
        <dbReference type="ARBA" id="ARBA00005369"/>
    </source>
</evidence>
<dbReference type="Pfam" id="PF01135">
    <property type="entry name" value="PCMT"/>
    <property type="match status" value="1"/>
</dbReference>
<gene>
    <name evidence="10" type="primary">pcm</name>
    <name evidence="10" type="ORF">LC1Nh_0142</name>
</gene>
<reference evidence="11" key="1">
    <citation type="submission" date="2019-05" db="EMBL/GenBank/DDBJ databases">
        <title>Candidatus Nanohalobium constans, a novel model system to study the DPANN nano-sized archaea: genomic and physiological characterization of a nanoarchaeon co-cultured with its chitinotrophic host.</title>
        <authorList>
            <person name="La Cono V."/>
            <person name="Arcadi E."/>
            <person name="Crisafi F."/>
            <person name="Denaro R."/>
            <person name="La Spada G."/>
            <person name="Messina E."/>
            <person name="Smedile F."/>
            <person name="Toshchakov S.V."/>
            <person name="Shevchenko M.A."/>
            <person name="Golyshin P.N."/>
            <person name="Golyshina O.V."/>
            <person name="Ferrer M."/>
            <person name="Rohde M."/>
            <person name="Mushegian A."/>
            <person name="Sorokin D.Y."/>
            <person name="Giuliano L."/>
            <person name="Yakimov M.M."/>
        </authorList>
    </citation>
    <scope>NUCLEOTIDE SEQUENCE [LARGE SCALE GENOMIC DNA]</scope>
    <source>
        <strain evidence="11">LC1Nh</strain>
    </source>
</reference>
<dbReference type="OrthoDB" id="33618at2157"/>
<dbReference type="SUPFAM" id="SSF53335">
    <property type="entry name" value="S-adenosyl-L-methionine-dependent methyltransferases"/>
    <property type="match status" value="1"/>
</dbReference>
<organism evidence="10 11">
    <name type="scientific">Candidatus Nanohalobium constans</name>
    <dbReference type="NCBI Taxonomy" id="2565781"/>
    <lineage>
        <taxon>Archaea</taxon>
        <taxon>Candidatus Nanohalarchaeota</taxon>
        <taxon>Candidatus Nanohalobia</taxon>
        <taxon>Candidatus Nanohalobiales</taxon>
        <taxon>Candidatus Nanohalobiaceae</taxon>
        <taxon>Candidatus Nanohalobium</taxon>
    </lineage>
</organism>
<dbReference type="EC" id="2.1.1.77" evidence="3"/>
<comment type="function">
    <text evidence="8">Catalyzes the methyl esterification of L-isoaspartyl residues in peptides and proteins that result from spontaneous decomposition of normal L-aspartyl and L-asparaginyl residues. It plays a role in the repair and/or degradation of damaged proteins.</text>
</comment>
<dbReference type="GO" id="GO:0004719">
    <property type="term" value="F:protein-L-isoaspartate (D-aspartate) O-methyltransferase activity"/>
    <property type="evidence" value="ECO:0007669"/>
    <property type="project" value="UniProtKB-EC"/>
</dbReference>
<dbReference type="GO" id="GO:0032259">
    <property type="term" value="P:methylation"/>
    <property type="evidence" value="ECO:0007669"/>
    <property type="project" value="UniProtKB-KW"/>
</dbReference>
<protein>
    <recommendedName>
        <fullName evidence="3">protein-L-isoaspartate(D-aspartate) O-methyltransferase</fullName>
        <ecNumber evidence="3">2.1.1.77</ecNumber>
    </recommendedName>
</protein>
<dbReference type="CDD" id="cd02440">
    <property type="entry name" value="AdoMet_MTases"/>
    <property type="match status" value="1"/>
</dbReference>
<proteinExistence type="inferred from homology"/>
<sequence>MQRKPNSNDELVDYLIRQDRIRSEKVEQAFRKVDRADFVPESFIEDAYSDKPLPLNGETISAPHIVAEVTELLDLESSHKVLEIGSGSGYQAAILGQLTDRVIGVEINKELTEASRPKIPENVEIRHGNGFSSVDGKFDRILFSCATENFNEALNFVEDGGVIVGPVREDDKQVLRKWKDGEITSHGGVRYVEMQD</sequence>
<keyword evidence="7" id="KW-0949">S-adenosyl-L-methionine</keyword>
<evidence type="ECO:0000256" key="3">
    <source>
        <dbReference type="ARBA" id="ARBA00011890"/>
    </source>
</evidence>
<comment type="similarity">
    <text evidence="2">Belongs to the methyltransferase superfamily. L-isoaspartyl/D-aspartyl protein methyltransferase family.</text>
</comment>
<dbReference type="PANTHER" id="PTHR11579">
    <property type="entry name" value="PROTEIN-L-ISOASPARTATE O-METHYLTRANSFERASE"/>
    <property type="match status" value="1"/>
</dbReference>
<evidence type="ECO:0000256" key="5">
    <source>
        <dbReference type="ARBA" id="ARBA00022603"/>
    </source>
</evidence>
<dbReference type="GeneID" id="42364523"/>
<accession>A0A5Q0UFS7</accession>
<keyword evidence="11" id="KW-1185">Reference proteome</keyword>
<evidence type="ECO:0000256" key="7">
    <source>
        <dbReference type="ARBA" id="ARBA00022691"/>
    </source>
</evidence>
<evidence type="ECO:0000256" key="9">
    <source>
        <dbReference type="ARBA" id="ARBA00029295"/>
    </source>
</evidence>
<evidence type="ECO:0000256" key="4">
    <source>
        <dbReference type="ARBA" id="ARBA00022490"/>
    </source>
</evidence>
<dbReference type="KEGG" id="ncon:LC1Nh_0142"/>
<keyword evidence="4" id="KW-0963">Cytoplasm</keyword>
<dbReference type="RefSeq" id="WP_153549788.1">
    <property type="nucleotide sequence ID" value="NZ_CP040089.1"/>
</dbReference>
<evidence type="ECO:0000313" key="11">
    <source>
        <dbReference type="Proteomes" id="UP000377803"/>
    </source>
</evidence>
<comment type="catalytic activity">
    <reaction evidence="9">
        <text>[protein]-L-isoaspartate + S-adenosyl-L-methionine = [protein]-L-isoaspartate alpha-methyl ester + S-adenosyl-L-homocysteine</text>
        <dbReference type="Rhea" id="RHEA:12705"/>
        <dbReference type="Rhea" id="RHEA-COMP:12143"/>
        <dbReference type="Rhea" id="RHEA-COMP:12144"/>
        <dbReference type="ChEBI" id="CHEBI:57856"/>
        <dbReference type="ChEBI" id="CHEBI:59789"/>
        <dbReference type="ChEBI" id="CHEBI:90596"/>
        <dbReference type="ChEBI" id="CHEBI:90598"/>
        <dbReference type="EC" id="2.1.1.77"/>
    </reaction>
</comment>
<keyword evidence="5 10" id="KW-0489">Methyltransferase</keyword>
<dbReference type="InterPro" id="IPR029063">
    <property type="entry name" value="SAM-dependent_MTases_sf"/>
</dbReference>
<evidence type="ECO:0000256" key="1">
    <source>
        <dbReference type="ARBA" id="ARBA00004496"/>
    </source>
</evidence>
<dbReference type="GO" id="GO:0005737">
    <property type="term" value="C:cytoplasm"/>
    <property type="evidence" value="ECO:0007669"/>
    <property type="project" value="UniProtKB-SubCell"/>
</dbReference>
<dbReference type="EMBL" id="CP040089">
    <property type="protein sequence ID" value="QGA80050.1"/>
    <property type="molecule type" value="Genomic_DNA"/>
</dbReference>
<dbReference type="PANTHER" id="PTHR11579:SF0">
    <property type="entry name" value="PROTEIN-L-ISOASPARTATE(D-ASPARTATE) O-METHYLTRANSFERASE"/>
    <property type="match status" value="1"/>
</dbReference>
<evidence type="ECO:0000256" key="8">
    <source>
        <dbReference type="ARBA" id="ARBA00025330"/>
    </source>
</evidence>
<dbReference type="InterPro" id="IPR000682">
    <property type="entry name" value="PCMT"/>
</dbReference>
<comment type="subcellular location">
    <subcellularLocation>
        <location evidence="1">Cytoplasm</location>
    </subcellularLocation>
</comment>
<evidence type="ECO:0000313" key="10">
    <source>
        <dbReference type="EMBL" id="QGA80050.1"/>
    </source>
</evidence>
<evidence type="ECO:0000256" key="6">
    <source>
        <dbReference type="ARBA" id="ARBA00022679"/>
    </source>
</evidence>
<dbReference type="Proteomes" id="UP000377803">
    <property type="component" value="Chromosome"/>
</dbReference>